<dbReference type="GeneID" id="97039160"/>
<feature type="transmembrane region" description="Helical" evidence="13">
    <location>
        <begin position="21"/>
        <end position="40"/>
    </location>
</feature>
<keyword evidence="9 12" id="KW-0653">Protein transport</keyword>
<evidence type="ECO:0000256" key="1">
    <source>
        <dbReference type="ARBA" id="ARBA00003540"/>
    </source>
</evidence>
<dbReference type="Gene3D" id="3.30.420.270">
    <property type="match status" value="1"/>
</dbReference>
<keyword evidence="8 12" id="KW-0812">Transmembrane</keyword>
<protein>
    <submittedName>
        <fullName evidence="14">Biopolymer transport protein ExbD</fullName>
    </submittedName>
</protein>
<dbReference type="PANTHER" id="PTHR30558">
    <property type="entry name" value="EXBD MEMBRANE COMPONENT OF PMF-DRIVEN MACROMOLECULE IMPORT SYSTEM"/>
    <property type="match status" value="1"/>
</dbReference>
<name>A0A6J4ZUS0_9BURK</name>
<proteinExistence type="inferred from homology"/>
<dbReference type="AlphaFoldDB" id="A0A6J4ZUS0"/>
<dbReference type="Pfam" id="PF02472">
    <property type="entry name" value="ExbD"/>
    <property type="match status" value="1"/>
</dbReference>
<dbReference type="PANTHER" id="PTHR30558:SF12">
    <property type="entry name" value="BIOPOLYMER TRANSPORT PROTEIN EXBD"/>
    <property type="match status" value="1"/>
</dbReference>
<reference evidence="14 15" key="1">
    <citation type="submission" date="2020-04" db="EMBL/GenBank/DDBJ databases">
        <authorList>
            <person name="De Canck E."/>
        </authorList>
    </citation>
    <scope>NUCLEOTIDE SEQUENCE [LARGE SCALE GENOMIC DNA]</scope>
    <source>
        <strain evidence="14 15">LMG 24238</strain>
    </source>
</reference>
<evidence type="ECO:0000256" key="6">
    <source>
        <dbReference type="ARBA" id="ARBA00022475"/>
    </source>
</evidence>
<evidence type="ECO:0000313" key="15">
    <source>
        <dbReference type="Proteomes" id="UP000494255"/>
    </source>
</evidence>
<keyword evidence="5 12" id="KW-0813">Transport</keyword>
<evidence type="ECO:0000256" key="11">
    <source>
        <dbReference type="ARBA" id="ARBA00023136"/>
    </source>
</evidence>
<keyword evidence="10 13" id="KW-1133">Transmembrane helix</keyword>
<dbReference type="EMBL" id="CADIKC010000001">
    <property type="protein sequence ID" value="CAB3643477.1"/>
    <property type="molecule type" value="Genomic_DNA"/>
</dbReference>
<evidence type="ECO:0000256" key="5">
    <source>
        <dbReference type="ARBA" id="ARBA00022448"/>
    </source>
</evidence>
<evidence type="ECO:0000256" key="2">
    <source>
        <dbReference type="ARBA" id="ARBA00004249"/>
    </source>
</evidence>
<dbReference type="Proteomes" id="UP000494255">
    <property type="component" value="Unassembled WGS sequence"/>
</dbReference>
<comment type="similarity">
    <text evidence="3 12">Belongs to the ExbD/TolR family.</text>
</comment>
<evidence type="ECO:0000313" key="14">
    <source>
        <dbReference type="EMBL" id="CAB3643477.1"/>
    </source>
</evidence>
<dbReference type="InterPro" id="IPR003400">
    <property type="entry name" value="ExbD"/>
</dbReference>
<evidence type="ECO:0000256" key="8">
    <source>
        <dbReference type="ARBA" id="ARBA00022692"/>
    </source>
</evidence>
<comment type="function">
    <text evidence="1">Involved in the TonB-dependent energy-dependent transport of various receptor-bound substrates.</text>
</comment>
<dbReference type="GO" id="GO:0022857">
    <property type="term" value="F:transmembrane transporter activity"/>
    <property type="evidence" value="ECO:0007669"/>
    <property type="project" value="InterPro"/>
</dbReference>
<evidence type="ECO:0000256" key="4">
    <source>
        <dbReference type="ARBA" id="ARBA00011471"/>
    </source>
</evidence>
<evidence type="ECO:0000256" key="9">
    <source>
        <dbReference type="ARBA" id="ARBA00022927"/>
    </source>
</evidence>
<evidence type="ECO:0000256" key="7">
    <source>
        <dbReference type="ARBA" id="ARBA00022519"/>
    </source>
</evidence>
<keyword evidence="15" id="KW-1185">Reference proteome</keyword>
<evidence type="ECO:0000256" key="3">
    <source>
        <dbReference type="ARBA" id="ARBA00005811"/>
    </source>
</evidence>
<comment type="subunit">
    <text evidence="4">The accessory proteins ExbB and ExbD seem to form a complex with TonB.</text>
</comment>
<organism evidence="14 15">
    <name type="scientific">Paraburkholderia sediminicola</name>
    <dbReference type="NCBI Taxonomy" id="458836"/>
    <lineage>
        <taxon>Bacteria</taxon>
        <taxon>Pseudomonadati</taxon>
        <taxon>Pseudomonadota</taxon>
        <taxon>Betaproteobacteria</taxon>
        <taxon>Burkholderiales</taxon>
        <taxon>Burkholderiaceae</taxon>
        <taxon>Paraburkholderia</taxon>
    </lineage>
</organism>
<evidence type="ECO:0000256" key="13">
    <source>
        <dbReference type="SAM" id="Phobius"/>
    </source>
</evidence>
<sequence>MQVQDDDKPYDDINITPMLDLAYVLLIIFIIMTTASVQGIKVDLPKASSAASLAKPKTKAITVADSGQIYLDAYPVSMSELEDRLRTQKALTPEFPIVLKGDSTVAYQKVMDVLDLLRRLDLSQVGLVTGKAHQGG</sequence>
<keyword evidence="6" id="KW-1003">Cell membrane</keyword>
<evidence type="ECO:0000256" key="12">
    <source>
        <dbReference type="RuleBase" id="RU003879"/>
    </source>
</evidence>
<keyword evidence="7" id="KW-0997">Cell inner membrane</keyword>
<keyword evidence="11 13" id="KW-0472">Membrane</keyword>
<dbReference type="GO" id="GO:0015031">
    <property type="term" value="P:protein transport"/>
    <property type="evidence" value="ECO:0007669"/>
    <property type="project" value="UniProtKB-KW"/>
</dbReference>
<accession>A0A6J4ZUS0</accession>
<comment type="subcellular location">
    <subcellularLocation>
        <location evidence="2">Cell inner membrane</location>
        <topology evidence="2">Single-pass type II membrane protein</topology>
    </subcellularLocation>
    <subcellularLocation>
        <location evidence="12">Cell membrane</location>
        <topology evidence="12">Single-pass type II membrane protein</topology>
    </subcellularLocation>
</comment>
<dbReference type="RefSeq" id="WP_175048887.1">
    <property type="nucleotide sequence ID" value="NZ_CADIKC010000001.1"/>
</dbReference>
<gene>
    <name evidence="14" type="primary">exbD_1</name>
    <name evidence="14" type="ORF">LMG24238_00498</name>
</gene>
<evidence type="ECO:0000256" key="10">
    <source>
        <dbReference type="ARBA" id="ARBA00022989"/>
    </source>
</evidence>
<dbReference type="GO" id="GO:0005886">
    <property type="term" value="C:plasma membrane"/>
    <property type="evidence" value="ECO:0007669"/>
    <property type="project" value="UniProtKB-SubCell"/>
</dbReference>